<proteinExistence type="predicted"/>
<comment type="caution">
    <text evidence="1">The sequence shown here is derived from an EMBL/GenBank/DDBJ whole genome shotgun (WGS) entry which is preliminary data.</text>
</comment>
<dbReference type="EMBL" id="JBJQND010000003">
    <property type="protein sequence ID" value="KAL3881474.1"/>
    <property type="molecule type" value="Genomic_DNA"/>
</dbReference>
<keyword evidence="2" id="KW-1185">Reference proteome</keyword>
<accession>A0ABD3X5F1</accession>
<protein>
    <submittedName>
        <fullName evidence="1">Uncharacterized protein</fullName>
    </submittedName>
</protein>
<name>A0ABD3X5F1_SINWO</name>
<dbReference type="AlphaFoldDB" id="A0ABD3X5F1"/>
<evidence type="ECO:0000313" key="2">
    <source>
        <dbReference type="Proteomes" id="UP001634394"/>
    </source>
</evidence>
<reference evidence="1 2" key="1">
    <citation type="submission" date="2024-11" db="EMBL/GenBank/DDBJ databases">
        <title>Chromosome-level genome assembly of the freshwater bivalve Anodonta woodiana.</title>
        <authorList>
            <person name="Chen X."/>
        </authorList>
    </citation>
    <scope>NUCLEOTIDE SEQUENCE [LARGE SCALE GENOMIC DNA]</scope>
    <source>
        <strain evidence="1">MN2024</strain>
        <tissue evidence="1">Gills</tissue>
    </source>
</reference>
<evidence type="ECO:0000313" key="1">
    <source>
        <dbReference type="EMBL" id="KAL3881474.1"/>
    </source>
</evidence>
<sequence length="60" mass="7188">MRYELYRLYLEKIMLKEKANNTRISPEALQYDSEKVRHLTLLNCKVVMALFQFLSSSVFD</sequence>
<organism evidence="1 2">
    <name type="scientific">Sinanodonta woodiana</name>
    <name type="common">Chinese pond mussel</name>
    <name type="synonym">Anodonta woodiana</name>
    <dbReference type="NCBI Taxonomy" id="1069815"/>
    <lineage>
        <taxon>Eukaryota</taxon>
        <taxon>Metazoa</taxon>
        <taxon>Spiralia</taxon>
        <taxon>Lophotrochozoa</taxon>
        <taxon>Mollusca</taxon>
        <taxon>Bivalvia</taxon>
        <taxon>Autobranchia</taxon>
        <taxon>Heteroconchia</taxon>
        <taxon>Palaeoheterodonta</taxon>
        <taxon>Unionida</taxon>
        <taxon>Unionoidea</taxon>
        <taxon>Unionidae</taxon>
        <taxon>Unioninae</taxon>
        <taxon>Sinanodonta</taxon>
    </lineage>
</organism>
<dbReference type="Proteomes" id="UP001634394">
    <property type="component" value="Unassembled WGS sequence"/>
</dbReference>
<gene>
    <name evidence="1" type="ORF">ACJMK2_027913</name>
</gene>